<dbReference type="PROSITE" id="PS51257">
    <property type="entry name" value="PROKAR_LIPOPROTEIN"/>
    <property type="match status" value="1"/>
</dbReference>
<reference evidence="1" key="1">
    <citation type="submission" date="2018-05" db="EMBL/GenBank/DDBJ databases">
        <authorList>
            <person name="Lanie J.A."/>
            <person name="Ng W.-L."/>
            <person name="Kazmierczak K.M."/>
            <person name="Andrzejewski T.M."/>
            <person name="Davidsen T.M."/>
            <person name="Wayne K.J."/>
            <person name="Tettelin H."/>
            <person name="Glass J.I."/>
            <person name="Rusch D."/>
            <person name="Podicherti R."/>
            <person name="Tsui H.-C.T."/>
            <person name="Winkler M.E."/>
        </authorList>
    </citation>
    <scope>NUCLEOTIDE SEQUENCE</scope>
</reference>
<name>A0A382G0F1_9ZZZZ</name>
<feature type="non-terminal residue" evidence="1">
    <location>
        <position position="100"/>
    </location>
</feature>
<sequence>MRHTLLSVLSSVIASTGCLVAAGDWPQWRHDAGHGAVTPHALPKHMHLQWSRQLPMATPAWPSTQSKLDFDVAPEPVAFGGRLFVPHSTTDSVTAYDTGT</sequence>
<proteinExistence type="predicted"/>
<evidence type="ECO:0000313" key="1">
    <source>
        <dbReference type="EMBL" id="SVB68104.1"/>
    </source>
</evidence>
<protein>
    <submittedName>
        <fullName evidence="1">Uncharacterized protein</fullName>
    </submittedName>
</protein>
<dbReference type="EMBL" id="UINC01052599">
    <property type="protein sequence ID" value="SVB68104.1"/>
    <property type="molecule type" value="Genomic_DNA"/>
</dbReference>
<gene>
    <name evidence="1" type="ORF">METZ01_LOCUS220958</name>
</gene>
<organism evidence="1">
    <name type="scientific">marine metagenome</name>
    <dbReference type="NCBI Taxonomy" id="408172"/>
    <lineage>
        <taxon>unclassified sequences</taxon>
        <taxon>metagenomes</taxon>
        <taxon>ecological metagenomes</taxon>
    </lineage>
</organism>
<dbReference type="AlphaFoldDB" id="A0A382G0F1"/>
<dbReference type="InterPro" id="IPR011047">
    <property type="entry name" value="Quinoprotein_ADH-like_sf"/>
</dbReference>
<dbReference type="SUPFAM" id="SSF50998">
    <property type="entry name" value="Quinoprotein alcohol dehydrogenase-like"/>
    <property type="match status" value="1"/>
</dbReference>
<accession>A0A382G0F1</accession>